<evidence type="ECO:0000313" key="1">
    <source>
        <dbReference type="EMBL" id="VDL92421.1"/>
    </source>
</evidence>
<dbReference type="Proteomes" id="UP000275846">
    <property type="component" value="Unassembled WGS sequence"/>
</dbReference>
<dbReference type="WBParaSite" id="SSLN_0000622901-mRNA-1">
    <property type="protein sequence ID" value="SSLN_0000622901-mRNA-1"/>
    <property type="gene ID" value="SSLN_0000622901"/>
</dbReference>
<keyword evidence="2" id="KW-1185">Reference proteome</keyword>
<reference evidence="1 2" key="2">
    <citation type="submission" date="2018-11" db="EMBL/GenBank/DDBJ databases">
        <authorList>
            <consortium name="Pathogen Informatics"/>
        </authorList>
    </citation>
    <scope>NUCLEOTIDE SEQUENCE [LARGE SCALE GENOMIC DNA]</scope>
    <source>
        <strain evidence="1 2">NST_G2</strain>
    </source>
</reference>
<organism evidence="3">
    <name type="scientific">Schistocephalus solidus</name>
    <name type="common">Tapeworm</name>
    <dbReference type="NCBI Taxonomy" id="70667"/>
    <lineage>
        <taxon>Eukaryota</taxon>
        <taxon>Metazoa</taxon>
        <taxon>Spiralia</taxon>
        <taxon>Lophotrochozoa</taxon>
        <taxon>Platyhelminthes</taxon>
        <taxon>Cestoda</taxon>
        <taxon>Eucestoda</taxon>
        <taxon>Diphyllobothriidea</taxon>
        <taxon>Diphyllobothriidae</taxon>
        <taxon>Schistocephalus</taxon>
    </lineage>
</organism>
<sequence>MAKNTTCPTPTLSVATSDYLPPATSNTNATPRTAMGTREFLPVAGCYNAFGQDFVGHLPVKRLREFLPVAGCYNAFGQDFVGHLLVKRLRYLLSGMELTIVS</sequence>
<name>A0A183SP88_SCHSO</name>
<evidence type="ECO:0000313" key="2">
    <source>
        <dbReference type="Proteomes" id="UP000275846"/>
    </source>
</evidence>
<dbReference type="EMBL" id="UYSU01033510">
    <property type="protein sequence ID" value="VDL92421.1"/>
    <property type="molecule type" value="Genomic_DNA"/>
</dbReference>
<accession>A0A183SP88</accession>
<reference evidence="3" key="1">
    <citation type="submission" date="2016-06" db="UniProtKB">
        <authorList>
            <consortium name="WormBaseParasite"/>
        </authorList>
    </citation>
    <scope>IDENTIFICATION</scope>
</reference>
<protein>
    <submittedName>
        <fullName evidence="3">Transposase</fullName>
    </submittedName>
</protein>
<gene>
    <name evidence="1" type="ORF">SSLN_LOCUS6036</name>
</gene>
<dbReference type="AlphaFoldDB" id="A0A183SP88"/>
<evidence type="ECO:0000313" key="3">
    <source>
        <dbReference type="WBParaSite" id="SSLN_0000622901-mRNA-1"/>
    </source>
</evidence>
<proteinExistence type="predicted"/>